<dbReference type="InterPro" id="IPR037034">
    <property type="entry name" value="RNA_pol_Rpb2_2_sf"/>
</dbReference>
<dbReference type="InterPro" id="IPR007645">
    <property type="entry name" value="RNA_pol_Rpb2_3"/>
</dbReference>
<geneLocation type="nucleomorph" evidence="13"/>
<evidence type="ECO:0000256" key="7">
    <source>
        <dbReference type="RuleBase" id="RU363031"/>
    </source>
</evidence>
<evidence type="ECO:0000256" key="5">
    <source>
        <dbReference type="ARBA" id="ARBA00023163"/>
    </source>
</evidence>
<dbReference type="Gene3D" id="2.40.50.150">
    <property type="match status" value="1"/>
</dbReference>
<name>A9BKT9_HEMAN</name>
<dbReference type="InterPro" id="IPR015712">
    <property type="entry name" value="DNA-dir_RNA_pol_su2"/>
</dbReference>
<dbReference type="SUPFAM" id="SSF64484">
    <property type="entry name" value="beta and beta-prime subunits of DNA dependent RNA-polymerase"/>
    <property type="match status" value="1"/>
</dbReference>
<dbReference type="GO" id="GO:0006351">
    <property type="term" value="P:DNA-templated transcription"/>
    <property type="evidence" value="ECO:0007669"/>
    <property type="project" value="InterPro"/>
</dbReference>
<evidence type="ECO:0000313" key="14">
    <source>
        <dbReference type="Proteomes" id="UP000243127"/>
    </source>
</evidence>
<dbReference type="InterPro" id="IPR007121">
    <property type="entry name" value="RNA_pol_bsu_CS"/>
</dbReference>
<dbReference type="GO" id="GO:0003899">
    <property type="term" value="F:DNA-directed RNA polymerase activity"/>
    <property type="evidence" value="ECO:0007669"/>
    <property type="project" value="UniProtKB-EC"/>
</dbReference>
<dbReference type="CDD" id="cd00653">
    <property type="entry name" value="RNA_pol_B_RPB2"/>
    <property type="match status" value="1"/>
</dbReference>
<keyword evidence="3 7" id="KW-0808">Transferase</keyword>
<feature type="domain" description="RNA polymerase Rpb2" evidence="10">
    <location>
        <begin position="190"/>
        <end position="350"/>
    </location>
</feature>
<dbReference type="AlphaFoldDB" id="A9BKT9"/>
<evidence type="ECO:0000256" key="3">
    <source>
        <dbReference type="ARBA" id="ARBA00022679"/>
    </source>
</evidence>
<dbReference type="GeneID" id="5739676"/>
<feature type="domain" description="RNA polymerase Rpb2" evidence="9">
    <location>
        <begin position="1034"/>
        <end position="1127"/>
    </location>
</feature>
<dbReference type="GO" id="GO:0000428">
    <property type="term" value="C:DNA-directed RNA polymerase complex"/>
    <property type="evidence" value="ECO:0007669"/>
    <property type="project" value="UniProtKB-KW"/>
</dbReference>
<dbReference type="InterPro" id="IPR037033">
    <property type="entry name" value="DNA-dir_RNAP_su2_hyb_sf"/>
</dbReference>
<keyword evidence="5 7" id="KW-0804">Transcription</keyword>
<gene>
    <name evidence="13" type="ORF">HAN_2g270</name>
</gene>
<accession>A9BKT9</accession>
<keyword evidence="13" id="KW-0542">Nucleomorph</keyword>
<dbReference type="Proteomes" id="UP000243127">
    <property type="component" value="Nucleomorph 2"/>
</dbReference>
<dbReference type="InterPro" id="IPR007120">
    <property type="entry name" value="DNA-dir_RNAP_su2_dom"/>
</dbReference>
<dbReference type="Gene3D" id="3.90.1100.10">
    <property type="match status" value="1"/>
</dbReference>
<reference evidence="13 14" key="1">
    <citation type="journal article" date="2007" name="Proc. Natl. Acad. Sci. U.S.A.">
        <title>Nucleomorph genome of Hemiselmis andersenii reveals complete intron loss and compaction as a driver of protein structure and function.</title>
        <authorList>
            <person name="Lane C.E."/>
            <person name="van den Heuvel K."/>
            <person name="Kozera C."/>
            <person name="Curtis B.A."/>
            <person name="Parsons B.J."/>
            <person name="Bowman S."/>
            <person name="Archibald J.M."/>
        </authorList>
    </citation>
    <scope>NUCLEOTIDE SEQUENCE [LARGE SCALE GENOMIC DNA]</scope>
    <source>
        <strain evidence="13 14">CCMP644</strain>
    </source>
</reference>
<comment type="function">
    <text evidence="7">DNA-dependent RNA polymerase catalyzes the transcription of DNA into RNA using the four ribonucleoside triphosphates as substrates.</text>
</comment>
<dbReference type="EMBL" id="CP000882">
    <property type="protein sequence ID" value="ABW98094.1"/>
    <property type="molecule type" value="Genomic_DNA"/>
</dbReference>
<dbReference type="Pfam" id="PF04560">
    <property type="entry name" value="RNA_pol_Rpb2_7"/>
    <property type="match status" value="1"/>
</dbReference>
<dbReference type="InterPro" id="IPR007644">
    <property type="entry name" value="RNA_pol_bsu_protrusion"/>
</dbReference>
<dbReference type="Pfam" id="PF00562">
    <property type="entry name" value="RNA_pol_Rpb2_6"/>
    <property type="match status" value="1"/>
</dbReference>
<evidence type="ECO:0000256" key="6">
    <source>
        <dbReference type="RuleBase" id="RU000434"/>
    </source>
</evidence>
<dbReference type="InterPro" id="IPR007642">
    <property type="entry name" value="RNA_pol_Rpb2_2"/>
</dbReference>
<evidence type="ECO:0000256" key="1">
    <source>
        <dbReference type="ARBA" id="ARBA00006835"/>
    </source>
</evidence>
<dbReference type="PANTHER" id="PTHR20856">
    <property type="entry name" value="DNA-DIRECTED RNA POLYMERASE I SUBUNIT 2"/>
    <property type="match status" value="1"/>
</dbReference>
<comment type="catalytic activity">
    <reaction evidence="7">
        <text>RNA(n) + a ribonucleoside 5'-triphosphate = RNA(n+1) + diphosphate</text>
        <dbReference type="Rhea" id="RHEA:21248"/>
        <dbReference type="Rhea" id="RHEA-COMP:14527"/>
        <dbReference type="Rhea" id="RHEA-COMP:17342"/>
        <dbReference type="ChEBI" id="CHEBI:33019"/>
        <dbReference type="ChEBI" id="CHEBI:61557"/>
        <dbReference type="ChEBI" id="CHEBI:140395"/>
        <dbReference type="EC" id="2.7.7.6"/>
    </reaction>
</comment>
<organism evidence="13 14">
    <name type="scientific">Hemiselmis andersenii</name>
    <name type="common">Cryptophyte alga</name>
    <dbReference type="NCBI Taxonomy" id="464988"/>
    <lineage>
        <taxon>Eukaryota</taxon>
        <taxon>Cryptophyceae</taxon>
        <taxon>Cryptomonadales</taxon>
        <taxon>Hemiselmidaceae</taxon>
        <taxon>Hemiselmis</taxon>
    </lineage>
</organism>
<dbReference type="Pfam" id="PF04565">
    <property type="entry name" value="RNA_pol_Rpb2_3"/>
    <property type="match status" value="1"/>
</dbReference>
<dbReference type="Gene3D" id="2.40.270.10">
    <property type="entry name" value="DNA-directed RNA polymerase, subunit 2, domain 6"/>
    <property type="match status" value="1"/>
</dbReference>
<dbReference type="PROSITE" id="PS01166">
    <property type="entry name" value="RNA_POL_BETA"/>
    <property type="match status" value="1"/>
</dbReference>
<sequence length="1129" mass="130018">MLLTTLATKRLQSLTRIHIDSFNFAISQGFFFLKFFSNNILIQDKLKILRHFTLEIFGIHLSLPNFFLKNKKIKKIPRQCRELKINYSGDFLLGISSVFGKHGKFSFIYKIGNIPIMVKSLKCNLYQQKKKQLIEMDEEEIEMGGYFIINGMEKMIRLLIVPKKNISFTLSRLTNTSRGNLCTTLSCSFRSVDRLQTSRTLHLHYLTNGSIHARIIVQKKEFFIPVIMLIKSLMPISDKKIFESLTKTFSKDKFYRIRIMAMIKDAHETCDLKTQISVLEFLGKVFKTSLQTNTIDAKSIGEKFLFNHILIHLGEDKEAKVKLLLFMINKLLSVQKKISIEDNPDSLSSQEFLLPGHLIMVYFKEKFESSLNFIFSQKEFEQNISNNFNKEGKSFQKQFCTDFLSKAFMTTGKGLAQIISTGSYVSKFNHELSQTSGLSVSIERINFGRFLSYFRSIHRGKFFFELKNTSGRKLLPQSWGFLCPVHTPDGALCGILNHTASSVLVSLSNPLNCDFFKKYFFRYLPKNFLKEKKISSSIFMIDGKILGFIPKFFFKSFVDKLRTEKVSVLGKISLGCEIFSISRFNRKCSFPSCILLSQDGRPLRPVKWFSFKKKKKFSVFKKKNEKDFLNYCSEIEIIGTLEQCFLNIDNLDYQSSFFTKNMVGTHSEIEASNILSVIAGATPFSDLNQSPRNMYQCQMSKQSVGTPFYTFWRRDDIKSFFLLNPQVPICRNKIIQDGLQMDAFPNGFNSVVSVITYTGFDMEDAMIINKSSIERGFASSNVYNCFDLDIKPSLLKKSNFFKKKKTEENVLKTGDLLKKGAPLVPKESWYSIHKKNEAFFCYNSSEKAIIDQIKIFSDIENNQNIEKNSIKIRSRRRPLVGDKFASRHGQKGVFSYLYSSIDLPFTDLGMNPEIIFNPHGFPSRMTIGVILESMIGKIGALDGVFHDTTPFRFGQNRAAIYHFGEKLRKSGFQFYGNEIFYSGYSGEPFSIDVFLGIVNYQRLRHMVLDKYQISNQGPKNSLTRQPIKGKKIGGSIRFGEMERDAILGQGCVFLLHDRLQTSSDLHASRLNIEKGSFFDSEKPTSHTFFYKKKFFEKKVINRKILLPYVIKFLLIELASINLKINFFAN</sequence>
<dbReference type="Pfam" id="PF04561">
    <property type="entry name" value="RNA_pol_Rpb2_2"/>
    <property type="match status" value="1"/>
</dbReference>
<dbReference type="InterPro" id="IPR007641">
    <property type="entry name" value="RNA_pol_Rpb2_7"/>
</dbReference>
<evidence type="ECO:0000259" key="11">
    <source>
        <dbReference type="Pfam" id="PF04563"/>
    </source>
</evidence>
<evidence type="ECO:0000259" key="8">
    <source>
        <dbReference type="Pfam" id="PF00562"/>
    </source>
</evidence>
<evidence type="ECO:0000256" key="2">
    <source>
        <dbReference type="ARBA" id="ARBA00022478"/>
    </source>
</evidence>
<dbReference type="Gene3D" id="3.90.1800.10">
    <property type="entry name" value="RNA polymerase alpha subunit dimerisation domain"/>
    <property type="match status" value="1"/>
</dbReference>
<protein>
    <recommendedName>
        <fullName evidence="7">DNA-directed RNA polymerase subunit beta</fullName>
        <ecNumber evidence="7">2.7.7.6</ecNumber>
    </recommendedName>
</protein>
<evidence type="ECO:0000259" key="9">
    <source>
        <dbReference type="Pfam" id="PF04560"/>
    </source>
</evidence>
<dbReference type="GO" id="GO:0032549">
    <property type="term" value="F:ribonucleoside binding"/>
    <property type="evidence" value="ECO:0007669"/>
    <property type="project" value="InterPro"/>
</dbReference>
<feature type="domain" description="RNA polymerase Rpb2" evidence="12">
    <location>
        <begin position="442"/>
        <end position="502"/>
    </location>
</feature>
<keyword evidence="2 7" id="KW-0240">DNA-directed RNA polymerase</keyword>
<dbReference type="InterPro" id="IPR014724">
    <property type="entry name" value="RNA_pol_RPB2_OB-fold"/>
</dbReference>
<evidence type="ECO:0000259" key="12">
    <source>
        <dbReference type="Pfam" id="PF04565"/>
    </source>
</evidence>
<evidence type="ECO:0000259" key="10">
    <source>
        <dbReference type="Pfam" id="PF04561"/>
    </source>
</evidence>
<comment type="similarity">
    <text evidence="1 6">Belongs to the RNA polymerase beta chain family.</text>
</comment>
<evidence type="ECO:0000313" key="13">
    <source>
        <dbReference type="EMBL" id="ABW98094.1"/>
    </source>
</evidence>
<dbReference type="Pfam" id="PF04563">
    <property type="entry name" value="RNA_pol_Rpb2_1"/>
    <property type="match status" value="1"/>
</dbReference>
<evidence type="ECO:0000256" key="4">
    <source>
        <dbReference type="ARBA" id="ARBA00022695"/>
    </source>
</evidence>
<proteinExistence type="inferred from homology"/>
<dbReference type="EC" id="2.7.7.6" evidence="7"/>
<feature type="domain" description="DNA-directed RNA polymerase subunit 2 hybrid-binding" evidence="8">
    <location>
        <begin position="678"/>
        <end position="1031"/>
    </location>
</feature>
<keyword evidence="4 7" id="KW-0548">Nucleotidyltransferase</keyword>
<feature type="domain" description="RNA polymerase beta subunit protrusion" evidence="11">
    <location>
        <begin position="14"/>
        <end position="376"/>
    </location>
</feature>
<dbReference type="Gene3D" id="3.90.1110.10">
    <property type="entry name" value="RNA polymerase Rpb2, domain 2"/>
    <property type="match status" value="1"/>
</dbReference>
<dbReference type="GO" id="GO:0003677">
    <property type="term" value="F:DNA binding"/>
    <property type="evidence" value="ECO:0007669"/>
    <property type="project" value="InterPro"/>
</dbReference>
<dbReference type="RefSeq" id="XP_001712419.1">
    <property type="nucleotide sequence ID" value="XM_001712367.1"/>
</dbReference>